<keyword evidence="1" id="KW-1133">Transmembrane helix</keyword>
<feature type="transmembrane region" description="Helical" evidence="1">
    <location>
        <begin position="69"/>
        <end position="87"/>
    </location>
</feature>
<dbReference type="InterPro" id="IPR008407">
    <property type="entry name" value="Brnchd-chn_aa_trnsp_AzlD"/>
</dbReference>
<dbReference type="PIRSF" id="PIRSF003203">
    <property type="entry name" value="AzlD"/>
    <property type="match status" value="1"/>
</dbReference>
<dbReference type="STRING" id="1122252.SAMN05660443_0294"/>
<feature type="transmembrane region" description="Helical" evidence="1">
    <location>
        <begin position="42"/>
        <end position="63"/>
    </location>
</feature>
<dbReference type="OrthoDB" id="5324916at2"/>
<dbReference type="Pfam" id="PF05437">
    <property type="entry name" value="AzlD"/>
    <property type="match status" value="1"/>
</dbReference>
<feature type="transmembrane region" description="Helical" evidence="1">
    <location>
        <begin position="6"/>
        <end position="30"/>
    </location>
</feature>
<name>A0A1I1E435_9GAMM</name>
<protein>
    <submittedName>
        <fullName evidence="2">Branched-chain amino acid transport protein AzlD</fullName>
    </submittedName>
</protein>
<reference evidence="2 3" key="1">
    <citation type="submission" date="2016-10" db="EMBL/GenBank/DDBJ databases">
        <authorList>
            <person name="de Groot N.N."/>
        </authorList>
    </citation>
    <scope>NUCLEOTIDE SEQUENCE [LARGE SCALE GENOMIC DNA]</scope>
    <source>
        <strain evidence="2 3">DSM 18438</strain>
    </source>
</reference>
<dbReference type="RefSeq" id="WP_091958100.1">
    <property type="nucleotide sequence ID" value="NZ_FOLH01000001.1"/>
</dbReference>
<keyword evidence="1" id="KW-0472">Membrane</keyword>
<dbReference type="AlphaFoldDB" id="A0A1I1E435"/>
<organism evidence="2 3">
    <name type="scientific">Marinospirillum celere</name>
    <dbReference type="NCBI Taxonomy" id="1122252"/>
    <lineage>
        <taxon>Bacteria</taxon>
        <taxon>Pseudomonadati</taxon>
        <taxon>Pseudomonadota</taxon>
        <taxon>Gammaproteobacteria</taxon>
        <taxon>Oceanospirillales</taxon>
        <taxon>Oceanospirillaceae</taxon>
        <taxon>Marinospirillum</taxon>
    </lineage>
</organism>
<dbReference type="EMBL" id="FOLH01000001">
    <property type="protein sequence ID" value="SFB81412.1"/>
    <property type="molecule type" value="Genomic_DNA"/>
</dbReference>
<proteinExistence type="predicted"/>
<sequence>MASEDFYLISFILVAAAATLTTRLLPFAFLGKQSHHPLVQHLGRYLPAGIMALLVVIFLLQSGHWQQPILGLDALIPAGLVVALHLWKRNALLSMLAGTACYMLIQQSFL</sequence>
<keyword evidence="3" id="KW-1185">Reference proteome</keyword>
<accession>A0A1I1E435</accession>
<keyword evidence="1" id="KW-0812">Transmembrane</keyword>
<gene>
    <name evidence="2" type="ORF">SAMN05660443_0294</name>
</gene>
<evidence type="ECO:0000256" key="1">
    <source>
        <dbReference type="SAM" id="Phobius"/>
    </source>
</evidence>
<evidence type="ECO:0000313" key="2">
    <source>
        <dbReference type="EMBL" id="SFB81412.1"/>
    </source>
</evidence>
<evidence type="ECO:0000313" key="3">
    <source>
        <dbReference type="Proteomes" id="UP000199058"/>
    </source>
</evidence>
<dbReference type="Proteomes" id="UP000199058">
    <property type="component" value="Unassembled WGS sequence"/>
</dbReference>